<feature type="binding site" evidence="15">
    <location>
        <position position="43"/>
    </location>
    <ligand>
        <name>Mn(2+)</name>
        <dbReference type="ChEBI" id="CHEBI:29035"/>
    </ligand>
</feature>
<comment type="pathway">
    <text evidence="2 15">Amino-acid biosynthesis; L-leucine biosynthesis; L-leucine from 3-methyl-2-oxobutanoate: step 1/4.</text>
</comment>
<evidence type="ECO:0000313" key="17">
    <source>
        <dbReference type="EMBL" id="ABU69818.1"/>
    </source>
</evidence>
<evidence type="ECO:0000256" key="10">
    <source>
        <dbReference type="ARBA" id="ARBA00022723"/>
    </source>
</evidence>
<dbReference type="InterPro" id="IPR013709">
    <property type="entry name" value="2-isopropylmalate_synth_dimer"/>
</dbReference>
<proteinExistence type="inferred from homology"/>
<dbReference type="InterPro" id="IPR002034">
    <property type="entry name" value="AIPM/Hcit_synth_CS"/>
</dbReference>
<keyword evidence="8 15" id="KW-0028">Amino-acid biosynthesis</keyword>
<dbReference type="UniPathway" id="UPA00048">
    <property type="reaction ID" value="UER00070"/>
</dbReference>
<dbReference type="AlphaFoldDB" id="A7MWC1"/>
<dbReference type="Gene3D" id="3.20.20.70">
    <property type="entry name" value="Aldolase class I"/>
    <property type="match status" value="1"/>
</dbReference>
<dbReference type="GO" id="GO:0009098">
    <property type="term" value="P:L-leucine biosynthetic process"/>
    <property type="evidence" value="ECO:0007669"/>
    <property type="project" value="UniProtKB-UniRule"/>
</dbReference>
<evidence type="ECO:0000256" key="11">
    <source>
        <dbReference type="ARBA" id="ARBA00023211"/>
    </source>
</evidence>
<dbReference type="GO" id="GO:0030145">
    <property type="term" value="F:manganese ion binding"/>
    <property type="evidence" value="ECO:0007669"/>
    <property type="project" value="UniProtKB-UniRule"/>
</dbReference>
<keyword evidence="6 15" id="KW-0432">Leucine biosynthesis</keyword>
<dbReference type="Pfam" id="PF08502">
    <property type="entry name" value="LeuA_dimer"/>
    <property type="match status" value="1"/>
</dbReference>
<organism evidence="17 18">
    <name type="scientific">Vibrio campbellii (strain ATCC BAA-1116)</name>
    <dbReference type="NCBI Taxonomy" id="2902295"/>
    <lineage>
        <taxon>Bacteria</taxon>
        <taxon>Pseudomonadati</taxon>
        <taxon>Pseudomonadota</taxon>
        <taxon>Gammaproteobacteria</taxon>
        <taxon>Vibrionales</taxon>
        <taxon>Vibrionaceae</taxon>
        <taxon>Vibrio</taxon>
    </lineage>
</organism>
<dbReference type="CDD" id="cd07940">
    <property type="entry name" value="DRE_TIM_IPMS"/>
    <property type="match status" value="1"/>
</dbReference>
<sequence>MQMRVFLYLNTGSKRLNCTKSAEIMKEANMNDQVIILDTTLRDGEQALSASLTVKEKLQIAYALERLGVDVIEAGFPVSSPGDFESVQTIAKHIKNSRVCALSRAVAKDIDAAAEALKVADAFRIHTFISTSTVHVQDKLRRSYDDVVEMGVKAVKHARNYTDDVEFSCEDAGRTPIDNLCRMVEAAIDAGASTINIPDTVGYTVPSEFGGIIETLFNRVPNIDKAIISVHCHDDLGMSVANSIAAVQAGARQVEGTINGIGERAGNCSLEEIAMILKTRQEFMGVHTGLKHDEIHRTSKLVSQLCNMPIQSNKAIVGANAFSHSSGIHQDGMLKNKNTYEIMTPESIGLKNQALNLTSRSGRAAVKSHMDAMGYKEEEYNLDALYEDFLKLADRKGQVFDYDLEALMHFSNLREEDDFYKLNYLSVQSGSVMATTSVKMQCGDEEMCEAAVGNGPVDALYQCIYRVTGYEIVLDKFDLTAKGEGEDGLGQADIIANYKGRKYHGTGVSTDIVEASGQALLHVINSIHRADKIEEMKQKRIATV</sequence>
<comment type="cofactor">
    <cofactor evidence="15">
        <name>Mn(2+)</name>
        <dbReference type="ChEBI" id="CHEBI:29035"/>
    </cofactor>
</comment>
<evidence type="ECO:0000256" key="14">
    <source>
        <dbReference type="ARBA" id="ARBA00037629"/>
    </source>
</evidence>
<dbReference type="GO" id="GO:0003852">
    <property type="term" value="F:2-isopropylmalate synthase activity"/>
    <property type="evidence" value="ECO:0007669"/>
    <property type="project" value="UniProtKB-UniRule"/>
</dbReference>
<evidence type="ECO:0000256" key="3">
    <source>
        <dbReference type="ARBA" id="ARBA00009396"/>
    </source>
</evidence>
<dbReference type="FunFam" id="1.10.238.260:FF:000001">
    <property type="entry name" value="2-isopropylmalate synthase"/>
    <property type="match status" value="1"/>
</dbReference>
<comment type="function">
    <text evidence="14 15">Catalyzes the condensation of the acetyl group of acetyl-CoA with 3-methyl-2-oxobutanoate (2-ketoisovalerate) to form 3-carboxy-3-hydroxy-4-methylpentanoate (2-isopropylmalate).</text>
</comment>
<evidence type="ECO:0000256" key="2">
    <source>
        <dbReference type="ARBA" id="ARBA00004689"/>
    </source>
</evidence>
<keyword evidence="11 15" id="KW-0464">Manganese</keyword>
<accession>A7MWC1</accession>
<name>A7MWC1_VIBC1</name>
<dbReference type="SMART" id="SM00917">
    <property type="entry name" value="LeuA_dimer"/>
    <property type="match status" value="1"/>
</dbReference>
<evidence type="ECO:0000256" key="8">
    <source>
        <dbReference type="ARBA" id="ARBA00022605"/>
    </source>
</evidence>
<evidence type="ECO:0000256" key="7">
    <source>
        <dbReference type="ARBA" id="ARBA00022490"/>
    </source>
</evidence>
<dbReference type="NCBIfam" id="NF002084">
    <property type="entry name" value="PRK00915.1-1"/>
    <property type="match status" value="1"/>
</dbReference>
<dbReference type="InterPro" id="IPR054691">
    <property type="entry name" value="LeuA/HCS_post-cat"/>
</dbReference>
<evidence type="ECO:0000256" key="5">
    <source>
        <dbReference type="ARBA" id="ARBA00018198"/>
    </source>
</evidence>
<dbReference type="PROSITE" id="PS50991">
    <property type="entry name" value="PYR_CT"/>
    <property type="match status" value="1"/>
</dbReference>
<evidence type="ECO:0000313" key="18">
    <source>
        <dbReference type="Proteomes" id="UP000008152"/>
    </source>
</evidence>
<protein>
    <recommendedName>
        <fullName evidence="5 15">2-isopropylmalate synthase</fullName>
        <ecNumber evidence="4 15">2.3.3.13</ecNumber>
    </recommendedName>
    <alternativeName>
        <fullName evidence="13 15">Alpha-IPM synthase</fullName>
    </alternativeName>
    <alternativeName>
        <fullName evidence="15">Alpha-isopropylmalate synthase</fullName>
    </alternativeName>
</protein>
<evidence type="ECO:0000256" key="1">
    <source>
        <dbReference type="ARBA" id="ARBA00000064"/>
    </source>
</evidence>
<evidence type="ECO:0000256" key="4">
    <source>
        <dbReference type="ARBA" id="ARBA00012973"/>
    </source>
</evidence>
<dbReference type="InterPro" id="IPR005671">
    <property type="entry name" value="LeuA_bact_synth"/>
</dbReference>
<dbReference type="KEGG" id="vha:VIBHAR_00817"/>
<dbReference type="FunFam" id="3.20.20.70:FF:000010">
    <property type="entry name" value="2-isopropylmalate synthase"/>
    <property type="match status" value="1"/>
</dbReference>
<keyword evidence="7 15" id="KW-0963">Cytoplasm</keyword>
<evidence type="ECO:0000256" key="13">
    <source>
        <dbReference type="ARBA" id="ARBA00029993"/>
    </source>
</evidence>
<feature type="domain" description="Pyruvate carboxyltransferase" evidence="16">
    <location>
        <begin position="34"/>
        <end position="296"/>
    </location>
</feature>
<evidence type="ECO:0000256" key="9">
    <source>
        <dbReference type="ARBA" id="ARBA00022679"/>
    </source>
</evidence>
<dbReference type="InterPro" id="IPR000891">
    <property type="entry name" value="PYR_CT"/>
</dbReference>
<dbReference type="NCBIfam" id="NF002086">
    <property type="entry name" value="PRK00915.1-3"/>
    <property type="match status" value="1"/>
</dbReference>
<dbReference type="Gene3D" id="3.30.160.270">
    <property type="match status" value="1"/>
</dbReference>
<dbReference type="GO" id="GO:0005829">
    <property type="term" value="C:cytosol"/>
    <property type="evidence" value="ECO:0007669"/>
    <property type="project" value="TreeGrafter"/>
</dbReference>
<dbReference type="HAMAP" id="MF_01025">
    <property type="entry name" value="LeuA_type1"/>
    <property type="match status" value="1"/>
</dbReference>
<comment type="catalytic activity">
    <reaction evidence="1 15">
        <text>3-methyl-2-oxobutanoate + acetyl-CoA + H2O = (2S)-2-isopropylmalate + CoA + H(+)</text>
        <dbReference type="Rhea" id="RHEA:21524"/>
        <dbReference type="ChEBI" id="CHEBI:1178"/>
        <dbReference type="ChEBI" id="CHEBI:11851"/>
        <dbReference type="ChEBI" id="CHEBI:15377"/>
        <dbReference type="ChEBI" id="CHEBI:15378"/>
        <dbReference type="ChEBI" id="CHEBI:57287"/>
        <dbReference type="ChEBI" id="CHEBI:57288"/>
        <dbReference type="EC" id="2.3.3.13"/>
    </reaction>
</comment>
<keyword evidence="12 15" id="KW-0100">Branched-chain amino acid biosynthesis</keyword>
<dbReference type="Pfam" id="PF00682">
    <property type="entry name" value="HMGL-like"/>
    <property type="match status" value="1"/>
</dbReference>
<dbReference type="PANTHER" id="PTHR10277">
    <property type="entry name" value="HOMOCITRATE SYNTHASE-RELATED"/>
    <property type="match status" value="1"/>
</dbReference>
<feature type="binding site" evidence="15">
    <location>
        <position position="267"/>
    </location>
    <ligand>
        <name>Mn(2+)</name>
        <dbReference type="ChEBI" id="CHEBI:29035"/>
    </ligand>
</feature>
<dbReference type="PANTHER" id="PTHR10277:SF9">
    <property type="entry name" value="2-ISOPROPYLMALATE SYNTHASE 1, CHLOROPLASTIC-RELATED"/>
    <property type="match status" value="1"/>
</dbReference>
<dbReference type="Gene3D" id="1.10.238.260">
    <property type="match status" value="1"/>
</dbReference>
<dbReference type="PROSITE" id="PS00816">
    <property type="entry name" value="AIPM_HOMOCIT_SYNTH_2"/>
    <property type="match status" value="1"/>
</dbReference>
<dbReference type="Pfam" id="PF22617">
    <property type="entry name" value="HCS_D2"/>
    <property type="match status" value="1"/>
</dbReference>
<evidence type="ECO:0000256" key="6">
    <source>
        <dbReference type="ARBA" id="ARBA00022430"/>
    </source>
</evidence>
<feature type="binding site" evidence="15">
    <location>
        <position position="233"/>
    </location>
    <ligand>
        <name>Mn(2+)</name>
        <dbReference type="ChEBI" id="CHEBI:29035"/>
    </ligand>
</feature>
<keyword evidence="9 15" id="KW-0808">Transferase</keyword>
<dbReference type="GO" id="GO:0003985">
    <property type="term" value="F:acetyl-CoA C-acetyltransferase activity"/>
    <property type="evidence" value="ECO:0007669"/>
    <property type="project" value="UniProtKB-UniRule"/>
</dbReference>
<dbReference type="SUPFAM" id="SSF110921">
    <property type="entry name" value="2-isopropylmalate synthase LeuA, allosteric (dimerisation) domain"/>
    <property type="match status" value="1"/>
</dbReference>
<dbReference type="EC" id="2.3.3.13" evidence="4 15"/>
<dbReference type="EMBL" id="CP000789">
    <property type="protein sequence ID" value="ABU69818.1"/>
    <property type="molecule type" value="Genomic_DNA"/>
</dbReference>
<dbReference type="FunFam" id="3.30.160.270:FF:000001">
    <property type="entry name" value="2-isopropylmalate synthase"/>
    <property type="match status" value="1"/>
</dbReference>
<feature type="region of interest" description="Regulatory domain" evidence="15">
    <location>
        <begin position="421"/>
        <end position="544"/>
    </location>
</feature>
<dbReference type="PATRIC" id="fig|338187.36.peg.762"/>
<evidence type="ECO:0000259" key="16">
    <source>
        <dbReference type="PROSITE" id="PS50991"/>
    </source>
</evidence>
<keyword evidence="10 15" id="KW-0479">Metal-binding</keyword>
<reference evidence="17 18" key="1">
    <citation type="submission" date="2007-08" db="EMBL/GenBank/DDBJ databases">
        <authorList>
            <consortium name="The Vibrio harveyi Genome Sequencing Project"/>
            <person name="Bassler B."/>
            <person name="Clifton S.W."/>
            <person name="Fulton L."/>
            <person name="Delehaunty K."/>
            <person name="Fronick C."/>
            <person name="Harrison M."/>
            <person name="Markivic C."/>
            <person name="Fulton R."/>
            <person name="Tin-Wollam A.-M."/>
            <person name="Shah N."/>
            <person name="Pepin K."/>
            <person name="Nash W."/>
            <person name="Thiruvilangam P."/>
            <person name="Bhonagiri V."/>
            <person name="Waters C."/>
            <person name="Tu K.C."/>
            <person name="Irgon J."/>
            <person name="Wilson R.K."/>
        </authorList>
    </citation>
    <scope>NUCLEOTIDE SEQUENCE [LARGE SCALE GENOMIC DNA]</scope>
    <source>
        <strain evidence="18">ATCC BAA-1116 / BB120</strain>
    </source>
</reference>
<feature type="binding site" evidence="15">
    <location>
        <position position="231"/>
    </location>
    <ligand>
        <name>Mn(2+)</name>
        <dbReference type="ChEBI" id="CHEBI:29035"/>
    </ligand>
</feature>
<comment type="subunit">
    <text evidence="15">Homodimer.</text>
</comment>
<dbReference type="PROSITE" id="PS00815">
    <property type="entry name" value="AIPM_HOMOCIT_SYNTH_1"/>
    <property type="match status" value="1"/>
</dbReference>
<comment type="similarity">
    <text evidence="3 15">Belongs to the alpha-IPM synthase/homocitrate synthase family. LeuA type 1 subfamily.</text>
</comment>
<dbReference type="Proteomes" id="UP000008152">
    <property type="component" value="Chromosome I"/>
</dbReference>
<gene>
    <name evidence="15" type="primary">leuA</name>
    <name evidence="17" type="ordered locus">VIBHAR_00817</name>
</gene>
<dbReference type="InterPro" id="IPR013785">
    <property type="entry name" value="Aldolase_TIM"/>
</dbReference>
<dbReference type="InterPro" id="IPR036230">
    <property type="entry name" value="LeuA_allosteric_dom_sf"/>
</dbReference>
<evidence type="ECO:0000256" key="15">
    <source>
        <dbReference type="HAMAP-Rule" id="MF_01025"/>
    </source>
</evidence>
<dbReference type="InterPro" id="IPR050073">
    <property type="entry name" value="2-IPM_HCS-like"/>
</dbReference>
<evidence type="ECO:0000256" key="12">
    <source>
        <dbReference type="ARBA" id="ARBA00023304"/>
    </source>
</evidence>
<dbReference type="SUPFAM" id="SSF51569">
    <property type="entry name" value="Aldolase"/>
    <property type="match status" value="1"/>
</dbReference>
<dbReference type="NCBIfam" id="TIGR00973">
    <property type="entry name" value="leuA_bact"/>
    <property type="match status" value="1"/>
</dbReference>